<dbReference type="RefSeq" id="WP_284188299.1">
    <property type="nucleotide sequence ID" value="NZ_BSPX01000037.1"/>
</dbReference>
<dbReference type="InterPro" id="IPR003593">
    <property type="entry name" value="AAA+_ATPase"/>
</dbReference>
<dbReference type="InterPro" id="IPR025662">
    <property type="entry name" value="Sigma_54_int_dom_ATP-bd_1"/>
</dbReference>
<evidence type="ECO:0000256" key="5">
    <source>
        <dbReference type="ARBA" id="ARBA00023163"/>
    </source>
</evidence>
<dbReference type="Pfam" id="PF00072">
    <property type="entry name" value="Response_reg"/>
    <property type="match status" value="1"/>
</dbReference>
<reference evidence="10" key="1">
    <citation type="journal article" date="2019" name="Int. J. Syst. Evol. Microbiol.">
        <title>The Global Catalogue of Microorganisms (GCM) 10K type strain sequencing project: providing services to taxonomists for standard genome sequencing and annotation.</title>
        <authorList>
            <consortium name="The Broad Institute Genomics Platform"/>
            <consortium name="The Broad Institute Genome Sequencing Center for Infectious Disease"/>
            <person name="Wu L."/>
            <person name="Ma J."/>
        </authorList>
    </citation>
    <scope>NUCLEOTIDE SEQUENCE [LARGE SCALE GENOMIC DNA]</scope>
    <source>
        <strain evidence="10">NBRC 102407</strain>
    </source>
</reference>
<evidence type="ECO:0000256" key="2">
    <source>
        <dbReference type="ARBA" id="ARBA00022840"/>
    </source>
</evidence>
<proteinExistence type="predicted"/>
<dbReference type="InterPro" id="IPR027417">
    <property type="entry name" value="P-loop_NTPase"/>
</dbReference>
<evidence type="ECO:0000313" key="9">
    <source>
        <dbReference type="EMBL" id="GLT23073.1"/>
    </source>
</evidence>
<dbReference type="SMART" id="SM00382">
    <property type="entry name" value="AAA"/>
    <property type="match status" value="1"/>
</dbReference>
<dbReference type="InterPro" id="IPR025943">
    <property type="entry name" value="Sigma_54_int_dom_ATP-bd_2"/>
</dbReference>
<evidence type="ECO:0000256" key="3">
    <source>
        <dbReference type="ARBA" id="ARBA00023015"/>
    </source>
</evidence>
<sequence length="496" mass="55310">MNNPIKPAARLPSVLVVDDEVRSQEALRRTLDEEFEVFTASSAEDAWKILERETVQVLLCDQRMPGESGVSFLKRVREQWPDVVRIIISGYTDSEDIIAGINDAGIYQYLLKPWQPDNLLMAMRNAAELHRLQAENQRLSLELRTTGPVLKKRVEMKYERVKREFGLDGLTRAPDSPLNPVCDLIAQVAPFDLSVLISGESGTGKEMIARAIHYRSRRADKAFVVENCGALPDELLEAELFGYKRGAFTGAYEDRTGLFQQADGGTLFLDEIGETSPAFQVKLLRVLQEGEFRPLGSPRPVTVDVRVIAATNRDLETEVREGRFREDLYYRLAIVPIHVPPLRERPMDIPLLAERLLEASRRALGKDTDGFTAEALACLSAYRWPGNVRELQNAILRMLALATEPRLRAHLLAPRVLQAGAAGRPDAPLDALAAVGFSGTLQERVDALEARVLKETLIRLRWNKTRAANELGLSRVGLRAKLARFGLDGGKGGDDE</sequence>
<protein>
    <submittedName>
        <fullName evidence="9">Hydrogenase transcriptional regulatory protein HoxA</fullName>
    </submittedName>
</protein>
<evidence type="ECO:0000256" key="6">
    <source>
        <dbReference type="PROSITE-ProRule" id="PRU00169"/>
    </source>
</evidence>
<dbReference type="InterPro" id="IPR025944">
    <property type="entry name" value="Sigma_54_int_dom_CS"/>
</dbReference>
<dbReference type="Pfam" id="PF00158">
    <property type="entry name" value="Sigma54_activat"/>
    <property type="match status" value="1"/>
</dbReference>
<evidence type="ECO:0000259" key="8">
    <source>
        <dbReference type="PROSITE" id="PS50110"/>
    </source>
</evidence>
<dbReference type="Proteomes" id="UP001157167">
    <property type="component" value="Unassembled WGS sequence"/>
</dbReference>
<dbReference type="InterPro" id="IPR009057">
    <property type="entry name" value="Homeodomain-like_sf"/>
</dbReference>
<dbReference type="SMART" id="SM00448">
    <property type="entry name" value="REC"/>
    <property type="match status" value="1"/>
</dbReference>
<dbReference type="InterPro" id="IPR002078">
    <property type="entry name" value="Sigma_54_int"/>
</dbReference>
<dbReference type="InterPro" id="IPR001789">
    <property type="entry name" value="Sig_transdc_resp-reg_receiver"/>
</dbReference>
<dbReference type="CDD" id="cd17596">
    <property type="entry name" value="REC_HupR"/>
    <property type="match status" value="1"/>
</dbReference>
<evidence type="ECO:0000259" key="7">
    <source>
        <dbReference type="PROSITE" id="PS50045"/>
    </source>
</evidence>
<dbReference type="Pfam" id="PF25601">
    <property type="entry name" value="AAA_lid_14"/>
    <property type="match status" value="1"/>
</dbReference>
<dbReference type="PANTHER" id="PTHR32071">
    <property type="entry name" value="TRANSCRIPTIONAL REGULATORY PROTEIN"/>
    <property type="match status" value="1"/>
</dbReference>
<feature type="domain" description="Response regulatory" evidence="8">
    <location>
        <begin position="13"/>
        <end position="127"/>
    </location>
</feature>
<accession>A0ABQ6FBU5</accession>
<dbReference type="SUPFAM" id="SSF52540">
    <property type="entry name" value="P-loop containing nucleoside triphosphate hydrolases"/>
    <property type="match status" value="1"/>
</dbReference>
<feature type="modified residue" description="4-aspartylphosphate" evidence="6">
    <location>
        <position position="61"/>
    </location>
</feature>
<evidence type="ECO:0000313" key="10">
    <source>
        <dbReference type="Proteomes" id="UP001157167"/>
    </source>
</evidence>
<dbReference type="PROSITE" id="PS00675">
    <property type="entry name" value="SIGMA54_INTERACT_1"/>
    <property type="match status" value="1"/>
</dbReference>
<dbReference type="PRINTS" id="PR01590">
    <property type="entry name" value="HTHFIS"/>
</dbReference>
<dbReference type="Pfam" id="PF02954">
    <property type="entry name" value="HTH_8"/>
    <property type="match status" value="1"/>
</dbReference>
<dbReference type="Gene3D" id="3.40.50.2300">
    <property type="match status" value="1"/>
</dbReference>
<dbReference type="InterPro" id="IPR011006">
    <property type="entry name" value="CheY-like_superfamily"/>
</dbReference>
<comment type="caution">
    <text evidence="9">The sequence shown here is derived from an EMBL/GenBank/DDBJ whole genome shotgun (WGS) entry which is preliminary data.</text>
</comment>
<dbReference type="PROSITE" id="PS50110">
    <property type="entry name" value="RESPONSE_REGULATORY"/>
    <property type="match status" value="1"/>
</dbReference>
<gene>
    <name evidence="9" type="primary">hoxA</name>
    <name evidence="9" type="ORF">GCM10007933_25340</name>
</gene>
<name>A0ABQ6FBU5_9RHOO</name>
<keyword evidence="2" id="KW-0067">ATP-binding</keyword>
<feature type="domain" description="Sigma-54 factor interaction" evidence="7">
    <location>
        <begin position="171"/>
        <end position="400"/>
    </location>
</feature>
<keyword evidence="5" id="KW-0804">Transcription</keyword>
<dbReference type="EMBL" id="BSPX01000037">
    <property type="protein sequence ID" value="GLT23073.1"/>
    <property type="molecule type" value="Genomic_DNA"/>
</dbReference>
<keyword evidence="10" id="KW-1185">Reference proteome</keyword>
<dbReference type="PROSITE" id="PS00688">
    <property type="entry name" value="SIGMA54_INTERACT_3"/>
    <property type="match status" value="1"/>
</dbReference>
<organism evidence="9 10">
    <name type="scientific">Zoogloea oryzae</name>
    <dbReference type="NCBI Taxonomy" id="310767"/>
    <lineage>
        <taxon>Bacteria</taxon>
        <taxon>Pseudomonadati</taxon>
        <taxon>Pseudomonadota</taxon>
        <taxon>Betaproteobacteria</taxon>
        <taxon>Rhodocyclales</taxon>
        <taxon>Zoogloeaceae</taxon>
        <taxon>Zoogloea</taxon>
    </lineage>
</organism>
<keyword evidence="3" id="KW-0805">Transcription regulation</keyword>
<dbReference type="PROSITE" id="PS00676">
    <property type="entry name" value="SIGMA54_INTERACT_2"/>
    <property type="match status" value="1"/>
</dbReference>
<dbReference type="PANTHER" id="PTHR32071:SF117">
    <property type="entry name" value="PTS-DEPENDENT DIHYDROXYACETONE KINASE OPERON REGULATORY PROTEIN-RELATED"/>
    <property type="match status" value="1"/>
</dbReference>
<evidence type="ECO:0000256" key="1">
    <source>
        <dbReference type="ARBA" id="ARBA00022741"/>
    </source>
</evidence>
<evidence type="ECO:0000256" key="4">
    <source>
        <dbReference type="ARBA" id="ARBA00023125"/>
    </source>
</evidence>
<dbReference type="Gene3D" id="1.10.8.60">
    <property type="match status" value="1"/>
</dbReference>
<keyword evidence="1" id="KW-0547">Nucleotide-binding</keyword>
<dbReference type="CDD" id="cd00009">
    <property type="entry name" value="AAA"/>
    <property type="match status" value="1"/>
</dbReference>
<dbReference type="PROSITE" id="PS50045">
    <property type="entry name" value="SIGMA54_INTERACT_4"/>
    <property type="match status" value="1"/>
</dbReference>
<dbReference type="Gene3D" id="1.10.10.60">
    <property type="entry name" value="Homeodomain-like"/>
    <property type="match status" value="1"/>
</dbReference>
<dbReference type="InterPro" id="IPR058031">
    <property type="entry name" value="AAA_lid_NorR"/>
</dbReference>
<dbReference type="Gene3D" id="3.40.50.300">
    <property type="entry name" value="P-loop containing nucleotide triphosphate hydrolases"/>
    <property type="match status" value="1"/>
</dbReference>
<dbReference type="SUPFAM" id="SSF46689">
    <property type="entry name" value="Homeodomain-like"/>
    <property type="match status" value="1"/>
</dbReference>
<dbReference type="SUPFAM" id="SSF52172">
    <property type="entry name" value="CheY-like"/>
    <property type="match status" value="1"/>
</dbReference>
<keyword evidence="4" id="KW-0238">DNA-binding</keyword>
<dbReference type="InterPro" id="IPR002197">
    <property type="entry name" value="HTH_Fis"/>
</dbReference>
<keyword evidence="6" id="KW-0597">Phosphoprotein</keyword>